<feature type="domain" description="CCHC-type" evidence="3">
    <location>
        <begin position="201"/>
        <end position="216"/>
    </location>
</feature>
<dbReference type="SUPFAM" id="SSF57756">
    <property type="entry name" value="Retrovirus zinc finger-like domains"/>
    <property type="match status" value="3"/>
</dbReference>
<dbReference type="SMART" id="SM00343">
    <property type="entry name" value="ZnF_C2HC"/>
    <property type="match status" value="6"/>
</dbReference>
<sequence length="474" mass="52255">MVRRANMPREKRRGKVDLDEEKKAEDAGKSSKSFLILSSSDDEEANEDPRLKNVEKALLMRAAKLAPDDAVLGETSGGGGGSKKVLKRVRIKKKIKKMEVGDQPVIVAKDEEKEETVKASDIVESVEPTAVEITDNIVFRKLLRGPRYFDPPDSSNWGKCFNCGEEGHTMAKCTAVKRKKPCFVCGSLEHNAKQCSKGQDCFICKKGGHRAKDCPEKHKGGSLSLKICLKCGDSGHDMFSCWNDYYSPDDLKGIQCYICKGFGHLCCGNSVKTSPGVISCYKCGQLGHTGLACAKIHGEDIGTGSSSSCYKCGEEGHFARECMNSAKANKRSREFSTPTLRFHREKDYSEFKSVPLDLSKVRKRKKTRNDEKGIATPQKSKRRGGWIVEDPGDLSYRKSEKGRWRSPATPKGHKIAGLTAGGHISSSQSSKKSSTGLYGSSASQGWSKGFQHRFSAARFGNSSSEGMQRNYSWW</sequence>
<evidence type="ECO:0000313" key="5">
    <source>
        <dbReference type="Proteomes" id="UP000327013"/>
    </source>
</evidence>
<keyword evidence="1" id="KW-0862">Zinc</keyword>
<dbReference type="InterPro" id="IPR001878">
    <property type="entry name" value="Znf_CCHC"/>
</dbReference>
<dbReference type="EMBL" id="CM017324">
    <property type="protein sequence ID" value="KAE8037657.1"/>
    <property type="molecule type" value="Genomic_DNA"/>
</dbReference>
<evidence type="ECO:0000259" key="3">
    <source>
        <dbReference type="PROSITE" id="PS50158"/>
    </source>
</evidence>
<dbReference type="PANTHER" id="PTHR46978:SF1">
    <property type="entry name" value="ZINC KNUCKLE (CCHC-TYPE) FAMILY PROTEIN"/>
    <property type="match status" value="1"/>
</dbReference>
<accession>A0A660KQF0</accession>
<gene>
    <name evidence="4" type="ORF">FH972_010230</name>
</gene>
<dbReference type="PANTHER" id="PTHR46978">
    <property type="entry name" value="ZINC KNUCKLE (CCHC-TYPE) FAMILY PROTEIN"/>
    <property type="match status" value="1"/>
</dbReference>
<dbReference type="GO" id="GO:0008270">
    <property type="term" value="F:zinc ion binding"/>
    <property type="evidence" value="ECO:0007669"/>
    <property type="project" value="UniProtKB-KW"/>
</dbReference>
<feature type="region of interest" description="Disordered" evidence="2">
    <location>
        <begin position="362"/>
        <end position="442"/>
    </location>
</feature>
<keyword evidence="5" id="KW-1185">Reference proteome</keyword>
<feature type="region of interest" description="Disordered" evidence="2">
    <location>
        <begin position="1"/>
        <end position="50"/>
    </location>
</feature>
<evidence type="ECO:0000313" key="4">
    <source>
        <dbReference type="EMBL" id="KAE8037658.1"/>
    </source>
</evidence>
<proteinExistence type="predicted"/>
<protein>
    <recommendedName>
        <fullName evidence="3">CCHC-type domain-containing protein</fullName>
    </recommendedName>
</protein>
<dbReference type="Pfam" id="PF00098">
    <property type="entry name" value="zf-CCHC"/>
    <property type="match status" value="3"/>
</dbReference>
<dbReference type="OrthoDB" id="427960at2759"/>
<feature type="compositionally biased region" description="Basic and acidic residues" evidence="2">
    <location>
        <begin position="15"/>
        <end position="29"/>
    </location>
</feature>
<dbReference type="Gene3D" id="4.10.60.10">
    <property type="entry name" value="Zinc finger, CCHC-type"/>
    <property type="match status" value="3"/>
</dbReference>
<name>A0A660KQF0_9ROSI</name>
<dbReference type="AlphaFoldDB" id="A0A660KQF0"/>
<feature type="domain" description="CCHC-type" evidence="3">
    <location>
        <begin position="280"/>
        <end position="293"/>
    </location>
</feature>
<dbReference type="PROSITE" id="PS50158">
    <property type="entry name" value="ZF_CCHC"/>
    <property type="match status" value="4"/>
</dbReference>
<evidence type="ECO:0000256" key="2">
    <source>
        <dbReference type="SAM" id="MobiDB-lite"/>
    </source>
</evidence>
<keyword evidence="1" id="KW-0479">Metal-binding</keyword>
<organism evidence="4 5">
    <name type="scientific">Carpinus fangiana</name>
    <dbReference type="NCBI Taxonomy" id="176857"/>
    <lineage>
        <taxon>Eukaryota</taxon>
        <taxon>Viridiplantae</taxon>
        <taxon>Streptophyta</taxon>
        <taxon>Embryophyta</taxon>
        <taxon>Tracheophyta</taxon>
        <taxon>Spermatophyta</taxon>
        <taxon>Magnoliopsida</taxon>
        <taxon>eudicotyledons</taxon>
        <taxon>Gunneridae</taxon>
        <taxon>Pentapetalae</taxon>
        <taxon>rosids</taxon>
        <taxon>fabids</taxon>
        <taxon>Fagales</taxon>
        <taxon>Betulaceae</taxon>
        <taxon>Carpinus</taxon>
    </lineage>
</organism>
<dbReference type="Proteomes" id="UP000327013">
    <property type="component" value="Chromosome 4"/>
</dbReference>
<feature type="compositionally biased region" description="Low complexity" evidence="2">
    <location>
        <begin position="425"/>
        <end position="434"/>
    </location>
</feature>
<feature type="domain" description="CCHC-type" evidence="3">
    <location>
        <begin position="309"/>
        <end position="322"/>
    </location>
</feature>
<evidence type="ECO:0000256" key="1">
    <source>
        <dbReference type="PROSITE-ProRule" id="PRU00047"/>
    </source>
</evidence>
<dbReference type="InterPro" id="IPR036875">
    <property type="entry name" value="Znf_CCHC_sf"/>
</dbReference>
<dbReference type="EMBL" id="CM017324">
    <property type="protein sequence ID" value="KAE8037658.1"/>
    <property type="molecule type" value="Genomic_DNA"/>
</dbReference>
<feature type="domain" description="CCHC-type" evidence="3">
    <location>
        <begin position="159"/>
        <end position="173"/>
    </location>
</feature>
<reference evidence="4 5" key="1">
    <citation type="submission" date="2019-06" db="EMBL/GenBank/DDBJ databases">
        <title>A chromosomal-level reference genome of Carpinus fangiana (Coryloideae, Betulaceae).</title>
        <authorList>
            <person name="Yang X."/>
            <person name="Wang Z."/>
            <person name="Zhang L."/>
            <person name="Hao G."/>
            <person name="Liu J."/>
            <person name="Yang Y."/>
        </authorList>
    </citation>
    <scope>NUCLEOTIDE SEQUENCE [LARGE SCALE GENOMIC DNA]</scope>
    <source>
        <strain evidence="4">Cfa_2016G</strain>
        <tissue evidence="4">Leaf</tissue>
    </source>
</reference>
<keyword evidence="1" id="KW-0863">Zinc-finger</keyword>
<feature type="compositionally biased region" description="Low complexity" evidence="2">
    <location>
        <begin position="30"/>
        <end position="39"/>
    </location>
</feature>
<dbReference type="GO" id="GO:0003676">
    <property type="term" value="F:nucleic acid binding"/>
    <property type="evidence" value="ECO:0007669"/>
    <property type="project" value="InterPro"/>
</dbReference>